<proteinExistence type="predicted"/>
<comment type="caution">
    <text evidence="3">The sequence shown here is derived from an EMBL/GenBank/DDBJ whole genome shotgun (WGS) entry which is preliminary data.</text>
</comment>
<feature type="chain" id="PRO_5012271741" evidence="2">
    <location>
        <begin position="16"/>
        <end position="202"/>
    </location>
</feature>
<keyword evidence="4" id="KW-1185">Reference proteome</keyword>
<feature type="non-terminal residue" evidence="3">
    <location>
        <position position="1"/>
    </location>
</feature>
<feature type="signal peptide" evidence="2">
    <location>
        <begin position="1"/>
        <end position="15"/>
    </location>
</feature>
<reference evidence="3 4" key="1">
    <citation type="journal article" date="2012" name="BMC Genomics">
        <title>Comparative genomic analysis of human infective Trypanosoma cruzi lineages with the bat-restricted subspecies T. cruzi marinkellei.</title>
        <authorList>
            <person name="Franzen O."/>
            <person name="Talavera-Lopez C."/>
            <person name="Ochaya S."/>
            <person name="Butler C.E."/>
            <person name="Messenger L.A."/>
            <person name="Lewis M.D."/>
            <person name="Llewellyn M.S."/>
            <person name="Marinkelle C.J."/>
            <person name="Tyler K.M."/>
            <person name="Miles M.A."/>
            <person name="Andersson B."/>
        </authorList>
    </citation>
    <scope>NUCLEOTIDE SEQUENCE [LARGE SCALE GENOMIC DNA]</scope>
    <source>
        <strain evidence="3 4">B7</strain>
    </source>
</reference>
<accession>K2P0E3</accession>
<evidence type="ECO:0000256" key="2">
    <source>
        <dbReference type="SAM" id="SignalP"/>
    </source>
</evidence>
<gene>
    <name evidence="3" type="ORF">MOQ_002364</name>
</gene>
<evidence type="ECO:0000313" key="4">
    <source>
        <dbReference type="Proteomes" id="UP000007350"/>
    </source>
</evidence>
<name>K2P0E3_TRYCR</name>
<keyword evidence="2" id="KW-0732">Signal</keyword>
<dbReference type="AlphaFoldDB" id="K2P0E3"/>
<feature type="region of interest" description="Disordered" evidence="1">
    <location>
        <begin position="122"/>
        <end position="202"/>
    </location>
</feature>
<evidence type="ECO:0000256" key="1">
    <source>
        <dbReference type="SAM" id="MobiDB-lite"/>
    </source>
</evidence>
<dbReference type="Proteomes" id="UP000007350">
    <property type="component" value="Unassembled WGS sequence"/>
</dbReference>
<dbReference type="EMBL" id="AHKC01008966">
    <property type="protein sequence ID" value="EKF34537.1"/>
    <property type="molecule type" value="Genomic_DNA"/>
</dbReference>
<organism evidence="3 4">
    <name type="scientific">Trypanosoma cruzi marinkellei</name>
    <dbReference type="NCBI Taxonomy" id="85056"/>
    <lineage>
        <taxon>Eukaryota</taxon>
        <taxon>Discoba</taxon>
        <taxon>Euglenozoa</taxon>
        <taxon>Kinetoplastea</taxon>
        <taxon>Metakinetoplastina</taxon>
        <taxon>Trypanosomatida</taxon>
        <taxon>Trypanosomatidae</taxon>
        <taxon>Trypanosoma</taxon>
        <taxon>Schizotrypanum</taxon>
    </lineage>
</organism>
<feature type="compositionally biased region" description="Basic and acidic residues" evidence="1">
    <location>
        <begin position="122"/>
        <end position="131"/>
    </location>
</feature>
<protein>
    <submittedName>
        <fullName evidence="3">Mucin-associated surface protein (MASP), putative</fullName>
    </submittedName>
</protein>
<evidence type="ECO:0000313" key="3">
    <source>
        <dbReference type="EMBL" id="EKF34537.1"/>
    </source>
</evidence>
<sequence>FTGVFSLCLLRGVVCFCPFTDFNCLVVCVRCRCWAAAICDCAVAVRGLAAVSLLLLPLCVDGELVCAEGCTQVTGAMAMMMAGRVLLVCALCVLWCGAGCGGGCEEVPADFLSGGSGGLGRGDVDSQHSARPETPAAHTPGPKTTLPEVQEKVLSPPPEATVSGTEDAAEEEKAKKEVMLNSLQNKRKLMEQVKRSKSLKTR</sequence>